<proteinExistence type="predicted"/>
<evidence type="ECO:0008006" key="4">
    <source>
        <dbReference type="Google" id="ProtNLM"/>
    </source>
</evidence>
<feature type="compositionally biased region" description="Basic residues" evidence="1">
    <location>
        <begin position="1"/>
        <end position="15"/>
    </location>
</feature>
<dbReference type="Proteomes" id="UP000044841">
    <property type="component" value="Unassembled WGS sequence"/>
</dbReference>
<evidence type="ECO:0000256" key="1">
    <source>
        <dbReference type="SAM" id="MobiDB-lite"/>
    </source>
</evidence>
<keyword evidence="3" id="KW-1185">Reference proteome</keyword>
<sequence>MRARSAAKAKGKRSRKDTTGLEDDNIQDLEYEEPQPRKRHRATKPQKEHRGLADMPLDIFNEIAVYLLPIDIITLARLTKSTRAMLMHRSSIHVWHASIKNVPGLPECPSDLSLPYFISLVFSKTCSTCGEPVRAKPDGVLRVRLCGHCRNEQWTRRTPKRAKIRFLVLWLRTSKGEF</sequence>
<organism evidence="2 3">
    <name type="scientific">Rhizoctonia solani</name>
    <dbReference type="NCBI Taxonomy" id="456999"/>
    <lineage>
        <taxon>Eukaryota</taxon>
        <taxon>Fungi</taxon>
        <taxon>Dikarya</taxon>
        <taxon>Basidiomycota</taxon>
        <taxon>Agaricomycotina</taxon>
        <taxon>Agaricomycetes</taxon>
        <taxon>Cantharellales</taxon>
        <taxon>Ceratobasidiaceae</taxon>
        <taxon>Rhizoctonia</taxon>
    </lineage>
</organism>
<gene>
    <name evidence="2" type="ORF">RSOLAG22IIIB_07105</name>
</gene>
<evidence type="ECO:0000313" key="2">
    <source>
        <dbReference type="EMBL" id="CUA78478.1"/>
    </source>
</evidence>
<dbReference type="AlphaFoldDB" id="A0A0K6GIR7"/>
<dbReference type="EMBL" id="CYGV01002033">
    <property type="protein sequence ID" value="CUA78478.1"/>
    <property type="molecule type" value="Genomic_DNA"/>
</dbReference>
<evidence type="ECO:0000313" key="3">
    <source>
        <dbReference type="Proteomes" id="UP000044841"/>
    </source>
</evidence>
<reference evidence="2 3" key="1">
    <citation type="submission" date="2015-07" db="EMBL/GenBank/DDBJ databases">
        <authorList>
            <person name="Noorani M."/>
        </authorList>
    </citation>
    <scope>NUCLEOTIDE SEQUENCE [LARGE SCALE GENOMIC DNA]</scope>
    <source>
        <strain evidence="2">BBA 69670</strain>
    </source>
</reference>
<accession>A0A0K6GIR7</accession>
<name>A0A0K6GIR7_9AGAM</name>
<feature type="compositionally biased region" description="Acidic residues" evidence="1">
    <location>
        <begin position="20"/>
        <end position="33"/>
    </location>
</feature>
<feature type="region of interest" description="Disordered" evidence="1">
    <location>
        <begin position="1"/>
        <end position="49"/>
    </location>
</feature>
<protein>
    <recommendedName>
        <fullName evidence="4">F-box domain-containing protein</fullName>
    </recommendedName>
</protein>